<evidence type="ECO:0000259" key="1">
    <source>
        <dbReference type="PROSITE" id="PS51186"/>
    </source>
</evidence>
<comment type="caution">
    <text evidence="2">The sequence shown here is derived from an EMBL/GenBank/DDBJ whole genome shotgun (WGS) entry which is preliminary data.</text>
</comment>
<evidence type="ECO:0000313" key="3">
    <source>
        <dbReference type="Proteomes" id="UP000618943"/>
    </source>
</evidence>
<name>A0ABS1H3S4_9BACL</name>
<dbReference type="Proteomes" id="UP000618943">
    <property type="component" value="Unassembled WGS sequence"/>
</dbReference>
<proteinExistence type="predicted"/>
<dbReference type="PROSITE" id="PS51186">
    <property type="entry name" value="GNAT"/>
    <property type="match status" value="1"/>
</dbReference>
<dbReference type="Gene3D" id="3.40.630.30">
    <property type="match status" value="1"/>
</dbReference>
<accession>A0ABS1H3S4</accession>
<dbReference type="InterPro" id="IPR000182">
    <property type="entry name" value="GNAT_dom"/>
</dbReference>
<protein>
    <submittedName>
        <fullName evidence="2">GNAT family N-acetyltransferase</fullName>
    </submittedName>
</protein>
<feature type="domain" description="N-acetyltransferase" evidence="1">
    <location>
        <begin position="1"/>
        <end position="145"/>
    </location>
</feature>
<organism evidence="2 3">
    <name type="scientific">Viridibacillus soli</name>
    <dbReference type="NCBI Taxonomy" id="2798301"/>
    <lineage>
        <taxon>Bacteria</taxon>
        <taxon>Bacillati</taxon>
        <taxon>Bacillota</taxon>
        <taxon>Bacilli</taxon>
        <taxon>Bacillales</taxon>
        <taxon>Caryophanaceae</taxon>
        <taxon>Viridibacillus</taxon>
    </lineage>
</organism>
<dbReference type="SUPFAM" id="SSF55729">
    <property type="entry name" value="Acyl-CoA N-acyltransferases (Nat)"/>
    <property type="match status" value="1"/>
</dbReference>
<gene>
    <name evidence="2" type="ORF">JFL43_04135</name>
</gene>
<evidence type="ECO:0000313" key="2">
    <source>
        <dbReference type="EMBL" id="MBK3494060.1"/>
    </source>
</evidence>
<sequence>MRIFNEKDIETIQTWFEDSEVQRRLDGMLPLHEWYGYVKDNIGYRVWMGLGESGQSIGIIMVEQDIDFTGNIAIIVNPILRGKGYGRALIGQVMVLSETQPIKKWFAGIEEDNIACLKCFQSIGYSFEDSKSDEDGYYSLIYFSD</sequence>
<dbReference type="EMBL" id="JAEOAH010000004">
    <property type="protein sequence ID" value="MBK3494060.1"/>
    <property type="molecule type" value="Genomic_DNA"/>
</dbReference>
<keyword evidence="3" id="KW-1185">Reference proteome</keyword>
<dbReference type="Pfam" id="PF00583">
    <property type="entry name" value="Acetyltransf_1"/>
    <property type="match status" value="1"/>
</dbReference>
<reference evidence="2 3" key="1">
    <citation type="submission" date="2020-12" db="EMBL/GenBank/DDBJ databases">
        <title>YIM B01967 draft genome.</title>
        <authorList>
            <person name="Yan X."/>
        </authorList>
    </citation>
    <scope>NUCLEOTIDE SEQUENCE [LARGE SCALE GENOMIC DNA]</scope>
    <source>
        <strain evidence="2 3">YIM B01967</strain>
    </source>
</reference>
<dbReference type="InterPro" id="IPR016181">
    <property type="entry name" value="Acyl_CoA_acyltransferase"/>
</dbReference>